<evidence type="ECO:0000256" key="1">
    <source>
        <dbReference type="ARBA" id="ARBA00023125"/>
    </source>
</evidence>
<dbReference type="PROSITE" id="PS50118">
    <property type="entry name" value="HMG_BOX_2"/>
    <property type="match status" value="2"/>
</dbReference>
<dbReference type="InterPro" id="IPR036910">
    <property type="entry name" value="HMG_box_dom_sf"/>
</dbReference>
<dbReference type="InterPro" id="IPR050342">
    <property type="entry name" value="HMGB"/>
</dbReference>
<feature type="DNA-binding region" description="HMG box" evidence="2">
    <location>
        <begin position="110"/>
        <end position="178"/>
    </location>
</feature>
<keyword evidence="2" id="KW-0539">Nucleus</keyword>
<dbReference type="PANTHER" id="PTHR48112">
    <property type="entry name" value="HIGH MOBILITY GROUP PROTEIN DSP1"/>
    <property type="match status" value="1"/>
</dbReference>
<reference evidence="5" key="1">
    <citation type="submission" date="2015-04" db="EMBL/GenBank/DDBJ databases">
        <title>The genome sequence of the plant pathogenic Rhizarian Plasmodiophora brassicae reveals insights in its biotrophic life cycle and the origin of chitin synthesis.</title>
        <authorList>
            <person name="Schwelm A."/>
            <person name="Fogelqvist J."/>
            <person name="Knaust A."/>
            <person name="Julke S."/>
            <person name="Lilja T."/>
            <person name="Dhandapani V."/>
            <person name="Bonilla-Rosso G."/>
            <person name="Karlsson M."/>
            <person name="Shevchenko A."/>
            <person name="Choi S.R."/>
            <person name="Kim H.G."/>
            <person name="Park J.Y."/>
            <person name="Lim Y.P."/>
            <person name="Ludwig-Muller J."/>
            <person name="Dixelius C."/>
        </authorList>
    </citation>
    <scope>NUCLEOTIDE SEQUENCE</scope>
    <source>
        <tissue evidence="5">Potato root galls</tissue>
    </source>
</reference>
<feature type="domain" description="HMG box" evidence="4">
    <location>
        <begin position="110"/>
        <end position="178"/>
    </location>
</feature>
<keyword evidence="1 2" id="KW-0238">DNA-binding</keyword>
<dbReference type="Pfam" id="PF00505">
    <property type="entry name" value="HMG_box"/>
    <property type="match status" value="2"/>
</dbReference>
<dbReference type="GO" id="GO:0005634">
    <property type="term" value="C:nucleus"/>
    <property type="evidence" value="ECO:0007669"/>
    <property type="project" value="UniProtKB-UniRule"/>
</dbReference>
<dbReference type="SUPFAM" id="SSF47095">
    <property type="entry name" value="HMG-box"/>
    <property type="match status" value="2"/>
</dbReference>
<feature type="region of interest" description="Disordered" evidence="3">
    <location>
        <begin position="1"/>
        <end position="44"/>
    </location>
</feature>
<evidence type="ECO:0000259" key="4">
    <source>
        <dbReference type="PROSITE" id="PS50118"/>
    </source>
</evidence>
<dbReference type="GO" id="GO:0003677">
    <property type="term" value="F:DNA binding"/>
    <property type="evidence" value="ECO:0007669"/>
    <property type="project" value="UniProtKB-UniRule"/>
</dbReference>
<feature type="domain" description="HMG box" evidence="4">
    <location>
        <begin position="39"/>
        <end position="107"/>
    </location>
</feature>
<evidence type="ECO:0000256" key="3">
    <source>
        <dbReference type="SAM" id="MobiDB-lite"/>
    </source>
</evidence>
<accession>A0A0H5R5Z3</accession>
<proteinExistence type="predicted"/>
<dbReference type="Gene3D" id="1.10.30.10">
    <property type="entry name" value="High mobility group box domain"/>
    <property type="match status" value="2"/>
</dbReference>
<feature type="DNA-binding region" description="HMG box" evidence="2">
    <location>
        <begin position="39"/>
        <end position="107"/>
    </location>
</feature>
<feature type="compositionally biased region" description="Basic residues" evidence="3">
    <location>
        <begin position="22"/>
        <end position="31"/>
    </location>
</feature>
<dbReference type="PANTHER" id="PTHR48112:SF22">
    <property type="entry name" value="MITOCHONDRIAL TRANSCRIPTION FACTOR A, ISOFORM B"/>
    <property type="match status" value="1"/>
</dbReference>
<protein>
    <recommendedName>
        <fullName evidence="4">HMG box domain-containing protein</fullName>
    </recommendedName>
</protein>
<evidence type="ECO:0000256" key="2">
    <source>
        <dbReference type="PROSITE-ProRule" id="PRU00267"/>
    </source>
</evidence>
<dbReference type="AlphaFoldDB" id="A0A0H5R5Z3"/>
<dbReference type="SMART" id="SM00398">
    <property type="entry name" value="HMG"/>
    <property type="match status" value="2"/>
</dbReference>
<dbReference type="InterPro" id="IPR009071">
    <property type="entry name" value="HMG_box_dom"/>
</dbReference>
<name>A0A0H5R5Z3_9EUKA</name>
<sequence>MTASAADAVGSGPGGPPAKLNKIIRKKKAPKKKTDPNAPKRPLSAFMHWGQGMRTQLKEENPLAGFGELGKLLGLRWAEMSETDKAPFVVLAERDRERYDQERDSLPRAPKKAQTAFMLFSSERRPILKEDRPELSSVDLSRVLGEEWRATSLETRAGYNNRAEVDKARYEREWSRFSAEYPELAEEQ</sequence>
<dbReference type="EMBL" id="HACM01009128">
    <property type="protein sequence ID" value="CRZ09570.1"/>
    <property type="molecule type" value="Transcribed_RNA"/>
</dbReference>
<organism evidence="5">
    <name type="scientific">Spongospora subterranea</name>
    <dbReference type="NCBI Taxonomy" id="70186"/>
    <lineage>
        <taxon>Eukaryota</taxon>
        <taxon>Sar</taxon>
        <taxon>Rhizaria</taxon>
        <taxon>Endomyxa</taxon>
        <taxon>Phytomyxea</taxon>
        <taxon>Plasmodiophorida</taxon>
        <taxon>Plasmodiophoridae</taxon>
        <taxon>Spongospora</taxon>
    </lineage>
</organism>
<evidence type="ECO:0000313" key="5">
    <source>
        <dbReference type="EMBL" id="CRZ09570.1"/>
    </source>
</evidence>